<dbReference type="EMBL" id="CP080647">
    <property type="protein sequence ID" value="QYX75599.1"/>
    <property type="molecule type" value="Genomic_DNA"/>
</dbReference>
<evidence type="ECO:0000313" key="1">
    <source>
        <dbReference type="EMBL" id="QYX75599.1"/>
    </source>
</evidence>
<reference evidence="1 2" key="1">
    <citation type="submission" date="2021-08" db="EMBL/GenBank/DDBJ databases">
        <authorList>
            <person name="Ping M."/>
        </authorList>
    </citation>
    <scope>NUCLEOTIDE SEQUENCE [LARGE SCALE GENOMIC DNA]</scope>
    <source>
        <strain evidence="1 2">MG28</strain>
    </source>
</reference>
<organism evidence="1 2">
    <name type="scientific">Streptomyces akebiae</name>
    <dbReference type="NCBI Taxonomy" id="2865673"/>
    <lineage>
        <taxon>Bacteria</taxon>
        <taxon>Bacillati</taxon>
        <taxon>Actinomycetota</taxon>
        <taxon>Actinomycetes</taxon>
        <taxon>Kitasatosporales</taxon>
        <taxon>Streptomycetaceae</taxon>
        <taxon>Streptomyces</taxon>
    </lineage>
</organism>
<keyword evidence="2" id="KW-1185">Reference proteome</keyword>
<evidence type="ECO:0000313" key="2">
    <source>
        <dbReference type="Proteomes" id="UP000827138"/>
    </source>
</evidence>
<dbReference type="RefSeq" id="WP_220644756.1">
    <property type="nucleotide sequence ID" value="NZ_CP080647.1"/>
</dbReference>
<gene>
    <name evidence="1" type="ORF">K1J60_02855</name>
</gene>
<sequence length="54" mass="5908">MCLAEGERPESVGRWVRTASLSHSDGDAMDIAVVNGRIAGVRGRSVDRQPRQAW</sequence>
<accession>A0ABX8XJ20</accession>
<protein>
    <submittedName>
        <fullName evidence="1">Uncharacterized protein</fullName>
    </submittedName>
</protein>
<name>A0ABX8XJ20_9ACTN</name>
<dbReference type="Proteomes" id="UP000827138">
    <property type="component" value="Chromosome"/>
</dbReference>
<proteinExistence type="predicted"/>